<dbReference type="AlphaFoldDB" id="A0A2B8BD83"/>
<accession>A0A2B8BD83</accession>
<organism evidence="1 2">
    <name type="scientific">Azospirillum palustre</name>
    <dbReference type="NCBI Taxonomy" id="2044885"/>
    <lineage>
        <taxon>Bacteria</taxon>
        <taxon>Pseudomonadati</taxon>
        <taxon>Pseudomonadota</taxon>
        <taxon>Alphaproteobacteria</taxon>
        <taxon>Rhodospirillales</taxon>
        <taxon>Azospirillaceae</taxon>
        <taxon>Azospirillum</taxon>
    </lineage>
</organism>
<dbReference type="RefSeq" id="WP_098738605.1">
    <property type="nucleotide sequence ID" value="NZ_PDKW01000042.1"/>
</dbReference>
<keyword evidence="2" id="KW-1185">Reference proteome</keyword>
<sequence length="167" mass="17791">MSQDVTIKIADATVDQLRWFATAVLGVDLGPNPNIRIETLRSKISAAGYQRDDITVPDTIGTPAAAAAPAGETPAHAVDPGSYQRGPRAKIVIARDEKPGGDRPVFVAVNGKSMLIPRAEPCDVGLPYVEALLHATQTLYDMDEEGNITSREVPLYPMQILSMPAAA</sequence>
<dbReference type="EMBL" id="PDKW01000042">
    <property type="protein sequence ID" value="PGH55891.1"/>
    <property type="molecule type" value="Genomic_DNA"/>
</dbReference>
<comment type="caution">
    <text evidence="1">The sequence shown here is derived from an EMBL/GenBank/DDBJ whole genome shotgun (WGS) entry which is preliminary data.</text>
</comment>
<gene>
    <name evidence="1" type="ORF">CRT60_21810</name>
</gene>
<protein>
    <submittedName>
        <fullName evidence="1">Uncharacterized protein</fullName>
    </submittedName>
</protein>
<proteinExistence type="predicted"/>
<evidence type="ECO:0000313" key="2">
    <source>
        <dbReference type="Proteomes" id="UP000225379"/>
    </source>
</evidence>
<dbReference type="Proteomes" id="UP000225379">
    <property type="component" value="Unassembled WGS sequence"/>
</dbReference>
<reference evidence="2" key="1">
    <citation type="submission" date="2017-10" db="EMBL/GenBank/DDBJ databases">
        <authorList>
            <person name="Kravchenko I.K."/>
            <person name="Grouzdev D.S."/>
        </authorList>
    </citation>
    <scope>NUCLEOTIDE SEQUENCE [LARGE SCALE GENOMIC DNA]</scope>
    <source>
        <strain evidence="2">B2</strain>
    </source>
</reference>
<name>A0A2B8BD83_9PROT</name>
<evidence type="ECO:0000313" key="1">
    <source>
        <dbReference type="EMBL" id="PGH55891.1"/>
    </source>
</evidence>
<dbReference type="OrthoDB" id="7305202at2"/>